<dbReference type="EMBL" id="JAHRIQ010042094">
    <property type="protein sequence ID" value="MEQ2234919.1"/>
    <property type="molecule type" value="Genomic_DNA"/>
</dbReference>
<accession>A0ABV0TPS7</accession>
<gene>
    <name evidence="1" type="ORF">ILYODFUR_036345</name>
</gene>
<keyword evidence="2" id="KW-1185">Reference proteome</keyword>
<name>A0ABV0TPS7_9TELE</name>
<evidence type="ECO:0000313" key="1">
    <source>
        <dbReference type="EMBL" id="MEQ2234919.1"/>
    </source>
</evidence>
<evidence type="ECO:0000313" key="2">
    <source>
        <dbReference type="Proteomes" id="UP001482620"/>
    </source>
</evidence>
<dbReference type="Proteomes" id="UP001482620">
    <property type="component" value="Unassembled WGS sequence"/>
</dbReference>
<protein>
    <submittedName>
        <fullName evidence="1">Uncharacterized protein</fullName>
    </submittedName>
</protein>
<organism evidence="1 2">
    <name type="scientific">Ilyodon furcidens</name>
    <name type="common">goldbreast splitfin</name>
    <dbReference type="NCBI Taxonomy" id="33524"/>
    <lineage>
        <taxon>Eukaryota</taxon>
        <taxon>Metazoa</taxon>
        <taxon>Chordata</taxon>
        <taxon>Craniata</taxon>
        <taxon>Vertebrata</taxon>
        <taxon>Euteleostomi</taxon>
        <taxon>Actinopterygii</taxon>
        <taxon>Neopterygii</taxon>
        <taxon>Teleostei</taxon>
        <taxon>Neoteleostei</taxon>
        <taxon>Acanthomorphata</taxon>
        <taxon>Ovalentaria</taxon>
        <taxon>Atherinomorphae</taxon>
        <taxon>Cyprinodontiformes</taxon>
        <taxon>Goodeidae</taxon>
        <taxon>Ilyodon</taxon>
    </lineage>
</organism>
<reference evidence="1 2" key="1">
    <citation type="submission" date="2021-06" db="EMBL/GenBank/DDBJ databases">
        <authorList>
            <person name="Palmer J.M."/>
        </authorList>
    </citation>
    <scope>NUCLEOTIDE SEQUENCE [LARGE SCALE GENOMIC DNA]</scope>
    <source>
        <strain evidence="2">if_2019</strain>
        <tissue evidence="1">Muscle</tissue>
    </source>
</reference>
<sequence>MFGCGYYAFFRESCDSFKPNVTGCTPSKTLLLSCQSTEYFPNIIGDHVFFFQMCVGTPAMGYNIKASKNFSGTFKINCINLLPAQPGTGNNSGLPVTSLLE</sequence>
<comment type="caution">
    <text evidence="1">The sequence shown here is derived from an EMBL/GenBank/DDBJ whole genome shotgun (WGS) entry which is preliminary data.</text>
</comment>
<proteinExistence type="predicted"/>